<dbReference type="EMBL" id="QGGR01000020">
    <property type="protein sequence ID" value="PWK40172.1"/>
    <property type="molecule type" value="Genomic_DNA"/>
</dbReference>
<accession>A0A316FPE4</accession>
<dbReference type="AlphaFoldDB" id="A0A316FPE4"/>
<reference evidence="3 4" key="1">
    <citation type="submission" date="2018-05" db="EMBL/GenBank/DDBJ databases">
        <title>Genomic Encyclopedia of Archaeal and Bacterial Type Strains, Phase II (KMG-II): from individual species to whole genera.</title>
        <authorList>
            <person name="Goeker M."/>
        </authorList>
    </citation>
    <scope>NUCLEOTIDE SEQUENCE [LARGE SCALE GENOMIC DNA]</scope>
    <source>
        <strain evidence="3 4">DSM 45184</strain>
    </source>
</reference>
<comment type="caution">
    <text evidence="3">The sequence shown here is derived from an EMBL/GenBank/DDBJ whole genome shotgun (WGS) entry which is preliminary data.</text>
</comment>
<keyword evidence="2" id="KW-0732">Signal</keyword>
<feature type="region of interest" description="Disordered" evidence="1">
    <location>
        <begin position="30"/>
        <end position="53"/>
    </location>
</feature>
<protein>
    <submittedName>
        <fullName evidence="3">Uncharacterized protein</fullName>
    </submittedName>
</protein>
<sequence length="165" mass="17624">MRSPARLLAAVSAAAVLVLVPGPAAARAVHPDPAGAKVEAPAPQPRPDLKGQRVRCEGGPATFLIDPEGYRRGIPTAAVGTKLFADSIKIEMYGCDAISLAGYFSQDAYLARQERSFNLFLITNGVRYGIANAATFDAFHFDSEKVIVLSSAELKRIPLAATWRI</sequence>
<evidence type="ECO:0000256" key="2">
    <source>
        <dbReference type="SAM" id="SignalP"/>
    </source>
</evidence>
<dbReference type="Proteomes" id="UP000245697">
    <property type="component" value="Unassembled WGS sequence"/>
</dbReference>
<gene>
    <name evidence="3" type="ORF">BC793_120111</name>
</gene>
<evidence type="ECO:0000256" key="1">
    <source>
        <dbReference type="SAM" id="MobiDB-lite"/>
    </source>
</evidence>
<organism evidence="3 4">
    <name type="scientific">Actinoplanes xinjiangensis</name>
    <dbReference type="NCBI Taxonomy" id="512350"/>
    <lineage>
        <taxon>Bacteria</taxon>
        <taxon>Bacillati</taxon>
        <taxon>Actinomycetota</taxon>
        <taxon>Actinomycetes</taxon>
        <taxon>Micromonosporales</taxon>
        <taxon>Micromonosporaceae</taxon>
        <taxon>Actinoplanes</taxon>
    </lineage>
</organism>
<evidence type="ECO:0000313" key="4">
    <source>
        <dbReference type="Proteomes" id="UP000245697"/>
    </source>
</evidence>
<dbReference type="OrthoDB" id="2473949at2"/>
<feature type="chain" id="PRO_5016306835" evidence="2">
    <location>
        <begin position="27"/>
        <end position="165"/>
    </location>
</feature>
<dbReference type="RefSeq" id="WP_146246575.1">
    <property type="nucleotide sequence ID" value="NZ_BONA01000074.1"/>
</dbReference>
<evidence type="ECO:0000313" key="3">
    <source>
        <dbReference type="EMBL" id="PWK40172.1"/>
    </source>
</evidence>
<proteinExistence type="predicted"/>
<name>A0A316FPE4_9ACTN</name>
<keyword evidence="4" id="KW-1185">Reference proteome</keyword>
<feature type="signal peptide" evidence="2">
    <location>
        <begin position="1"/>
        <end position="26"/>
    </location>
</feature>